<gene>
    <name evidence="1" type="ORF">GLAREA_08642</name>
</gene>
<organism evidence="1 2">
    <name type="scientific">Glarea lozoyensis (strain ATCC 20868 / MF5171)</name>
    <dbReference type="NCBI Taxonomy" id="1116229"/>
    <lineage>
        <taxon>Eukaryota</taxon>
        <taxon>Fungi</taxon>
        <taxon>Dikarya</taxon>
        <taxon>Ascomycota</taxon>
        <taxon>Pezizomycotina</taxon>
        <taxon>Leotiomycetes</taxon>
        <taxon>Helotiales</taxon>
        <taxon>Helotiaceae</taxon>
        <taxon>Glarea</taxon>
    </lineage>
</organism>
<name>S3DH49_GLAL2</name>
<evidence type="ECO:0008006" key="3">
    <source>
        <dbReference type="Google" id="ProtNLM"/>
    </source>
</evidence>
<accession>S3DH49</accession>
<dbReference type="RefSeq" id="XP_008075794.1">
    <property type="nucleotide sequence ID" value="XM_008077603.1"/>
</dbReference>
<dbReference type="AlphaFoldDB" id="S3DH49"/>
<dbReference type="EMBL" id="KE145352">
    <property type="protein sequence ID" value="EPE36479.1"/>
    <property type="molecule type" value="Genomic_DNA"/>
</dbReference>
<dbReference type="eggNOG" id="ENOG502T9DB">
    <property type="taxonomic scope" value="Eukaryota"/>
</dbReference>
<evidence type="ECO:0000313" key="1">
    <source>
        <dbReference type="EMBL" id="EPE36479.1"/>
    </source>
</evidence>
<dbReference type="GeneID" id="19467690"/>
<proteinExistence type="predicted"/>
<sequence length="248" mass="28039">MDDIEFAVHHKPGLTYSPLKTVELVNELRQFASLSINPLPKYQIFTNADDKVVVTAHIKKATSDGTEIRELVAFTSAVLIMIPGLPQGERELLHTGLTVISPELRRKGMLVQLFTRLIVHVYSSRPINSRLWITSLAEVPNSLAHIAAYFSEVFPSPSKTSPSTTDLLIARTISQQHRSKMLISPTAVLDEENFVFKGSNGTYGWPGEVFKKDVNDTQYWHRNRVFNDFYRELLTGEDLDLLESRAKL</sequence>
<dbReference type="Proteomes" id="UP000016922">
    <property type="component" value="Unassembled WGS sequence"/>
</dbReference>
<protein>
    <recommendedName>
        <fullName evidence="3">Acyl-CoA N-acyltransferases (Nat)</fullName>
    </recommendedName>
</protein>
<dbReference type="KEGG" id="glz:GLAREA_08642"/>
<evidence type="ECO:0000313" key="2">
    <source>
        <dbReference type="Proteomes" id="UP000016922"/>
    </source>
</evidence>
<keyword evidence="2" id="KW-1185">Reference proteome</keyword>
<dbReference type="HOGENOM" id="CLU_087053_0_0_1"/>
<dbReference type="OrthoDB" id="4841025at2759"/>
<reference evidence="1 2" key="1">
    <citation type="journal article" date="2013" name="BMC Genomics">
        <title>Genomics-driven discovery of the pneumocandin biosynthetic gene cluster in the fungus Glarea lozoyensis.</title>
        <authorList>
            <person name="Chen L."/>
            <person name="Yue Q."/>
            <person name="Zhang X."/>
            <person name="Xiang M."/>
            <person name="Wang C."/>
            <person name="Li S."/>
            <person name="Che Y."/>
            <person name="Ortiz-Lopez F.J."/>
            <person name="Bills G.F."/>
            <person name="Liu X."/>
            <person name="An Z."/>
        </authorList>
    </citation>
    <scope>NUCLEOTIDE SEQUENCE [LARGE SCALE GENOMIC DNA]</scope>
    <source>
        <strain evidence="2">ATCC 20868 / MF5171</strain>
    </source>
</reference>
<dbReference type="OMA" id="YWHRDRE"/>